<sequence>MKKSSIKPVYVQGYKLYYDEVSFTTFSKRALGIHVNAKAHNARREMRCRGAEPMTVYLPTSPRFASSSGNQQCNLYNDHHY</sequence>
<feature type="region of interest" description="Disordered" evidence="1">
    <location>
        <begin position="62"/>
        <end position="81"/>
    </location>
</feature>
<proteinExistence type="predicted"/>
<evidence type="ECO:0000313" key="2">
    <source>
        <dbReference type="EMBL" id="EZA57181.1"/>
    </source>
</evidence>
<feature type="compositionally biased region" description="Polar residues" evidence="1">
    <location>
        <begin position="63"/>
        <end position="75"/>
    </location>
</feature>
<dbReference type="Proteomes" id="UP000053097">
    <property type="component" value="Unassembled WGS sequence"/>
</dbReference>
<organism evidence="2 3">
    <name type="scientific">Ooceraea biroi</name>
    <name type="common">Clonal raider ant</name>
    <name type="synonym">Cerapachys biroi</name>
    <dbReference type="NCBI Taxonomy" id="2015173"/>
    <lineage>
        <taxon>Eukaryota</taxon>
        <taxon>Metazoa</taxon>
        <taxon>Ecdysozoa</taxon>
        <taxon>Arthropoda</taxon>
        <taxon>Hexapoda</taxon>
        <taxon>Insecta</taxon>
        <taxon>Pterygota</taxon>
        <taxon>Neoptera</taxon>
        <taxon>Endopterygota</taxon>
        <taxon>Hymenoptera</taxon>
        <taxon>Apocrita</taxon>
        <taxon>Aculeata</taxon>
        <taxon>Formicoidea</taxon>
        <taxon>Formicidae</taxon>
        <taxon>Dorylinae</taxon>
        <taxon>Ooceraea</taxon>
    </lineage>
</organism>
<gene>
    <name evidence="2" type="ORF">X777_01787</name>
</gene>
<dbReference type="EMBL" id="KK107152">
    <property type="protein sequence ID" value="EZA57181.1"/>
    <property type="molecule type" value="Genomic_DNA"/>
</dbReference>
<evidence type="ECO:0000313" key="3">
    <source>
        <dbReference type="Proteomes" id="UP000053097"/>
    </source>
</evidence>
<protein>
    <submittedName>
        <fullName evidence="2">Uncharacterized protein</fullName>
    </submittedName>
</protein>
<dbReference type="AlphaFoldDB" id="A0A026WNF5"/>
<name>A0A026WNF5_OOCBI</name>
<keyword evidence="3" id="KW-1185">Reference proteome</keyword>
<evidence type="ECO:0000256" key="1">
    <source>
        <dbReference type="SAM" id="MobiDB-lite"/>
    </source>
</evidence>
<accession>A0A026WNF5</accession>
<reference evidence="2 3" key="1">
    <citation type="journal article" date="2014" name="Curr. Biol.">
        <title>The genome of the clonal raider ant Cerapachys biroi.</title>
        <authorList>
            <person name="Oxley P.R."/>
            <person name="Ji L."/>
            <person name="Fetter-Pruneda I."/>
            <person name="McKenzie S.K."/>
            <person name="Li C."/>
            <person name="Hu H."/>
            <person name="Zhang G."/>
            <person name="Kronauer D.J."/>
        </authorList>
    </citation>
    <scope>NUCLEOTIDE SEQUENCE [LARGE SCALE GENOMIC DNA]</scope>
</reference>